<name>A0A834TRL7_9FABA</name>
<sequence>MESRLQANLASRKMRDLLEESVQNEGEEGINQKEGDEGMDNPLTDLQAIGTEDDILVNEPENLHRSWADEVEAQDRETTKTKNFYLKARINYQIKSKSPTYPSIQLSPEEIRQAHAYWAFSIIVHLIGCWIDQPSLSNKLCLTWKLKTEPNLLNIGSGFFIVRFGCWRIDERLFPTVQHSSMVIS</sequence>
<gene>
    <name evidence="2" type="ORF">G2W53_018339</name>
</gene>
<feature type="region of interest" description="Disordered" evidence="1">
    <location>
        <begin position="1"/>
        <end position="40"/>
    </location>
</feature>
<keyword evidence="3" id="KW-1185">Reference proteome</keyword>
<reference evidence="2" key="1">
    <citation type="submission" date="2020-09" db="EMBL/GenBank/DDBJ databases">
        <title>Genome-Enabled Discovery of Anthraquinone Biosynthesis in Senna tora.</title>
        <authorList>
            <person name="Kang S.-H."/>
            <person name="Pandey R.P."/>
            <person name="Lee C.-M."/>
            <person name="Sim J.-S."/>
            <person name="Jeong J.-T."/>
            <person name="Choi B.-S."/>
            <person name="Jung M."/>
            <person name="Ginzburg D."/>
            <person name="Zhao K."/>
            <person name="Won S.Y."/>
            <person name="Oh T.-J."/>
            <person name="Yu Y."/>
            <person name="Kim N.-H."/>
            <person name="Lee O.R."/>
            <person name="Lee T.-H."/>
            <person name="Bashyal P."/>
            <person name="Kim T.-S."/>
            <person name="Lee W.-H."/>
            <person name="Kawkins C."/>
            <person name="Kim C.-K."/>
            <person name="Kim J.S."/>
            <person name="Ahn B.O."/>
            <person name="Rhee S.Y."/>
            <person name="Sohng J.K."/>
        </authorList>
    </citation>
    <scope>NUCLEOTIDE SEQUENCE</scope>
    <source>
        <tissue evidence="2">Leaf</tissue>
    </source>
</reference>
<evidence type="ECO:0000313" key="2">
    <source>
        <dbReference type="EMBL" id="KAF7827175.1"/>
    </source>
</evidence>
<accession>A0A834TRL7</accession>
<evidence type="ECO:0000313" key="3">
    <source>
        <dbReference type="Proteomes" id="UP000634136"/>
    </source>
</evidence>
<dbReference type="EMBL" id="JAAIUW010000006">
    <property type="protein sequence ID" value="KAF7827175.1"/>
    <property type="molecule type" value="Genomic_DNA"/>
</dbReference>
<organism evidence="2 3">
    <name type="scientific">Senna tora</name>
    <dbReference type="NCBI Taxonomy" id="362788"/>
    <lineage>
        <taxon>Eukaryota</taxon>
        <taxon>Viridiplantae</taxon>
        <taxon>Streptophyta</taxon>
        <taxon>Embryophyta</taxon>
        <taxon>Tracheophyta</taxon>
        <taxon>Spermatophyta</taxon>
        <taxon>Magnoliopsida</taxon>
        <taxon>eudicotyledons</taxon>
        <taxon>Gunneridae</taxon>
        <taxon>Pentapetalae</taxon>
        <taxon>rosids</taxon>
        <taxon>fabids</taxon>
        <taxon>Fabales</taxon>
        <taxon>Fabaceae</taxon>
        <taxon>Caesalpinioideae</taxon>
        <taxon>Cassia clade</taxon>
        <taxon>Senna</taxon>
    </lineage>
</organism>
<protein>
    <submittedName>
        <fullName evidence="2">Uncharacterized protein</fullName>
    </submittedName>
</protein>
<dbReference type="AlphaFoldDB" id="A0A834TRL7"/>
<proteinExistence type="predicted"/>
<dbReference type="Proteomes" id="UP000634136">
    <property type="component" value="Unassembled WGS sequence"/>
</dbReference>
<evidence type="ECO:0000256" key="1">
    <source>
        <dbReference type="SAM" id="MobiDB-lite"/>
    </source>
</evidence>
<comment type="caution">
    <text evidence="2">The sequence shown here is derived from an EMBL/GenBank/DDBJ whole genome shotgun (WGS) entry which is preliminary data.</text>
</comment>